<dbReference type="InterPro" id="IPR009003">
    <property type="entry name" value="Peptidase_S1_PA"/>
</dbReference>
<dbReference type="AlphaFoldDB" id="U5IGM4"/>
<keyword evidence="1" id="KW-0645">Protease</keyword>
<dbReference type="PRINTS" id="PR00834">
    <property type="entry name" value="PROTEASES2C"/>
</dbReference>
<dbReference type="PANTHER" id="PTHR43343">
    <property type="entry name" value="PEPTIDASE S12"/>
    <property type="match status" value="1"/>
</dbReference>
<keyword evidence="2" id="KW-0378">Hydrolase</keyword>
<dbReference type="Gene3D" id="2.40.10.120">
    <property type="match status" value="1"/>
</dbReference>
<gene>
    <name evidence="3" type="ORF">ALPM_00140</name>
</gene>
<evidence type="ECO:0000256" key="2">
    <source>
        <dbReference type="ARBA" id="ARBA00022801"/>
    </source>
</evidence>
<evidence type="ECO:0000313" key="3">
    <source>
        <dbReference type="EMBL" id="AFZ77020.1"/>
    </source>
</evidence>
<sequence length="306" mass="32205">MNRPTKCSDMKKNKRFGIRNLFWPGMILLALFTASMGSNMAMFKNRAHGPQFTIFPDPAPPIQISGGVPAPVPAPRTPAPSVPTAGPGMQEDMNRILAHVLPAVVSVIRPGGGTPRQTPSGLSLLPPAATQNDVTGAGVIVDDRGYVLTTFQTVGSARLVKVLLFQDGHRELMADVVGVDPSCDLALLKIRSSSVFPAARIGDSDRLRVGDVVFALGNPFGFKGTVTMGIVSSNHRKVTIGGVTYPDLIQTDAAINDGNDGGPLVNIRGEVVGVNMATYMPDHRYSGIGFAVPINDAAGLLSGQVQ</sequence>
<dbReference type="Pfam" id="PF13365">
    <property type="entry name" value="Trypsin_2"/>
    <property type="match status" value="1"/>
</dbReference>
<dbReference type="GO" id="GO:0004252">
    <property type="term" value="F:serine-type endopeptidase activity"/>
    <property type="evidence" value="ECO:0007669"/>
    <property type="project" value="InterPro"/>
</dbReference>
<dbReference type="InterPro" id="IPR051201">
    <property type="entry name" value="Chloro_Bact_Ser_Proteases"/>
</dbReference>
<dbReference type="EMBL" id="JX869937">
    <property type="protein sequence ID" value="AFZ77020.1"/>
    <property type="molecule type" value="Genomic_DNA"/>
</dbReference>
<dbReference type="SUPFAM" id="SSF50494">
    <property type="entry name" value="Trypsin-like serine proteases"/>
    <property type="match status" value="1"/>
</dbReference>
<name>U5IGM4_9DELT</name>
<organism evidence="3">
    <name type="scientific">delta proteobacterium ML-1</name>
    <dbReference type="NCBI Taxonomy" id="947513"/>
    <lineage>
        <taxon>Bacteria</taxon>
        <taxon>Deltaproteobacteria</taxon>
    </lineage>
</organism>
<dbReference type="InterPro" id="IPR001940">
    <property type="entry name" value="Peptidase_S1C"/>
</dbReference>
<evidence type="ECO:0000256" key="1">
    <source>
        <dbReference type="ARBA" id="ARBA00022670"/>
    </source>
</evidence>
<proteinExistence type="predicted"/>
<dbReference type="GO" id="GO:0006508">
    <property type="term" value="P:proteolysis"/>
    <property type="evidence" value="ECO:0007669"/>
    <property type="project" value="UniProtKB-KW"/>
</dbReference>
<protein>
    <submittedName>
        <fullName evidence="3">Magnetosome protein MamEO-Cter</fullName>
    </submittedName>
</protein>
<reference evidence="3" key="1">
    <citation type="journal article" date="2013" name="Environ. Microbiol.">
        <title>Comparative genomic analysis of magnetotactic bacteria from the Deltaproteobacteria provides new insights into magnetite and greigite magnetosome genes required for magnetotaxis.</title>
        <authorList>
            <person name="Lefevre C.T."/>
            <person name="Trubitsyn D."/>
            <person name="Abreu F."/>
            <person name="Kolinko S."/>
            <person name="Jogler C."/>
            <person name="de Almeida L.G."/>
            <person name="de Vasconcelos A.T."/>
            <person name="Kube M."/>
            <person name="Reinhardt R."/>
            <person name="Lins U."/>
            <person name="Pignol D."/>
            <person name="Schuler D."/>
            <person name="Bazylinski D.A."/>
            <person name="Ginet N."/>
        </authorList>
    </citation>
    <scope>NUCLEOTIDE SEQUENCE</scope>
    <source>
        <strain evidence="3">ML-1</strain>
    </source>
</reference>
<accession>U5IGM4</accession>
<dbReference type="PANTHER" id="PTHR43343:SF3">
    <property type="entry name" value="PROTEASE DO-LIKE 8, CHLOROPLASTIC"/>
    <property type="match status" value="1"/>
</dbReference>